<evidence type="ECO:0000256" key="1">
    <source>
        <dbReference type="ARBA" id="ARBA00022845"/>
    </source>
</evidence>
<dbReference type="PANTHER" id="PTHR11081">
    <property type="entry name" value="FLAP ENDONUCLEASE FAMILY MEMBER"/>
    <property type="match status" value="1"/>
</dbReference>
<dbReference type="SUPFAM" id="SSF88723">
    <property type="entry name" value="PIN domain-like"/>
    <property type="match status" value="1"/>
</dbReference>
<dbReference type="AlphaFoldDB" id="A0AAV5RZI7"/>
<name>A0AAV5RZI7_MAUHU</name>
<organism evidence="5 6">
    <name type="scientific">Maudiozyma humilis</name>
    <name type="common">Sour dough yeast</name>
    <name type="synonym">Kazachstania humilis</name>
    <dbReference type="NCBI Taxonomy" id="51915"/>
    <lineage>
        <taxon>Eukaryota</taxon>
        <taxon>Fungi</taxon>
        <taxon>Dikarya</taxon>
        <taxon>Ascomycota</taxon>
        <taxon>Saccharomycotina</taxon>
        <taxon>Saccharomycetes</taxon>
        <taxon>Saccharomycetales</taxon>
        <taxon>Saccharomycetaceae</taxon>
        <taxon>Maudiozyma</taxon>
    </lineage>
</organism>
<evidence type="ECO:0000313" key="5">
    <source>
        <dbReference type="EMBL" id="GMM56708.1"/>
    </source>
</evidence>
<gene>
    <name evidence="5" type="ORF">DAKH74_033240</name>
</gene>
<keyword evidence="1" id="KW-0810">Translation regulation</keyword>
<evidence type="ECO:0000259" key="3">
    <source>
        <dbReference type="SMART" id="SM00484"/>
    </source>
</evidence>
<comment type="similarity">
    <text evidence="2">Belongs to the XPG/RAD2 endonuclease family.</text>
</comment>
<dbReference type="PANTHER" id="PTHR11081:SF32">
    <property type="entry name" value="POST-TRANSCRIPTIONAL REGULATOR MKT1"/>
    <property type="match status" value="1"/>
</dbReference>
<evidence type="ECO:0000256" key="2">
    <source>
        <dbReference type="ARBA" id="ARBA00024023"/>
    </source>
</evidence>
<keyword evidence="6" id="KW-1185">Reference proteome</keyword>
<dbReference type="SMART" id="SM00485">
    <property type="entry name" value="XPGN"/>
    <property type="match status" value="1"/>
</dbReference>
<dbReference type="GO" id="GO:0003730">
    <property type="term" value="F:mRNA 3'-UTR binding"/>
    <property type="evidence" value="ECO:0007669"/>
    <property type="project" value="TreeGrafter"/>
</dbReference>
<dbReference type="GO" id="GO:0004518">
    <property type="term" value="F:nuclease activity"/>
    <property type="evidence" value="ECO:0007669"/>
    <property type="project" value="InterPro"/>
</dbReference>
<dbReference type="EMBL" id="BTGD01000010">
    <property type="protein sequence ID" value="GMM56708.1"/>
    <property type="molecule type" value="Genomic_DNA"/>
</dbReference>
<feature type="domain" description="XPG-I" evidence="3">
    <location>
        <begin position="149"/>
        <end position="218"/>
    </location>
</feature>
<dbReference type="SMART" id="SM00484">
    <property type="entry name" value="XPGI"/>
    <property type="match status" value="1"/>
</dbReference>
<dbReference type="InterPro" id="IPR029060">
    <property type="entry name" value="PIN-like_dom_sf"/>
</dbReference>
<dbReference type="CDD" id="cd09858">
    <property type="entry name" value="PIN_MKT1"/>
    <property type="match status" value="1"/>
</dbReference>
<dbReference type="Proteomes" id="UP001377567">
    <property type="component" value="Unassembled WGS sequence"/>
</dbReference>
<evidence type="ECO:0000313" key="6">
    <source>
        <dbReference type="Proteomes" id="UP001377567"/>
    </source>
</evidence>
<proteinExistence type="inferred from homology"/>
<dbReference type="InterPro" id="IPR022039">
    <property type="entry name" value="MKT1_C"/>
</dbReference>
<dbReference type="Pfam" id="PF00752">
    <property type="entry name" value="XPG_N"/>
    <property type="match status" value="1"/>
</dbReference>
<reference evidence="5 6" key="1">
    <citation type="journal article" date="2023" name="Elife">
        <title>Identification of key yeast species and microbe-microbe interactions impacting larval growth of Drosophila in the wild.</title>
        <authorList>
            <person name="Mure A."/>
            <person name="Sugiura Y."/>
            <person name="Maeda R."/>
            <person name="Honda K."/>
            <person name="Sakurai N."/>
            <person name="Takahashi Y."/>
            <person name="Watada M."/>
            <person name="Katoh T."/>
            <person name="Gotoh A."/>
            <person name="Gotoh Y."/>
            <person name="Taniguchi I."/>
            <person name="Nakamura K."/>
            <person name="Hayashi T."/>
            <person name="Katayama T."/>
            <person name="Uemura T."/>
            <person name="Hattori Y."/>
        </authorList>
    </citation>
    <scope>NUCLEOTIDE SEQUENCE [LARGE SCALE GENOMIC DNA]</scope>
    <source>
        <strain evidence="5 6">KH-74</strain>
    </source>
</reference>
<dbReference type="Pfam" id="PF12246">
    <property type="entry name" value="MKT1_C"/>
    <property type="match status" value="1"/>
</dbReference>
<accession>A0AAV5RZI7</accession>
<dbReference type="GO" id="GO:0006974">
    <property type="term" value="P:DNA damage response"/>
    <property type="evidence" value="ECO:0007669"/>
    <property type="project" value="UniProtKB-ARBA"/>
</dbReference>
<feature type="domain" description="XPG N-terminal" evidence="4">
    <location>
        <begin position="1"/>
        <end position="99"/>
    </location>
</feature>
<dbReference type="InterPro" id="IPR006085">
    <property type="entry name" value="XPG_DNA_repair_N"/>
</dbReference>
<dbReference type="InterPro" id="IPR006086">
    <property type="entry name" value="XPG-I_dom"/>
</dbReference>
<evidence type="ECO:0000259" key="4">
    <source>
        <dbReference type="SMART" id="SM00485"/>
    </source>
</evidence>
<dbReference type="Gene3D" id="3.40.50.1010">
    <property type="entry name" value="5'-nuclease"/>
    <property type="match status" value="1"/>
</dbReference>
<protein>
    <submittedName>
        <fullName evidence="5">Mkt1 protein</fullName>
    </submittedName>
</protein>
<dbReference type="GO" id="GO:0006417">
    <property type="term" value="P:regulation of translation"/>
    <property type="evidence" value="ECO:0007669"/>
    <property type="project" value="UniProtKB-KW"/>
</dbReference>
<sequence>MPVRSLEQFLFEHALVGSLPIDTLRNATLGIDAAHYVSRLLSGRKEQFLDALGGCPAMLLMYLESDLRVFRECGIVPVFVFEDAENSESDADASLAQRHKAWNAWTNTLSSADSYIDQPPTATEPFRAGTTSPALHPSRYMADMLRVLARHGVTALVAPFRACSQLAYMRSVNAVDAVYGPTDCLLLAPIDRFIIGMEFPNRDFRYVDRTRLLRELDCSMAELVDIAMATGNAFQPRTLPPLQIYPPYKLCDVAVEMALASGTNFYAYQLANEVDPVTAGYVDAYQRGVSALKYTPVMLQSGRVDVFTNDYAAVDAAARARHAGKNAKGNAAAPPVTPASPLQIPNDVHEFVAQRLPNEYYFYRAIGLASGQLLDAIASGVYHEREPLDGGAQESYRALVKQSVQEFKNKELNLLTQPINRYFQMKQVKQQVWYAPDDTTALLNRTTPSIFDSLNHLVVKCSDDDKEFSISEFVGVLAAAQDNLAQSFIVDKVIFPDSVPAAEKLNNAFDLLATGMLRALVQLEFFDYDFDKRTLKPTNWGLTLLKFNALGISPEHQEKMLLLLVLLKSGTLALSEEFKPSVLSVLSEHTLRTYPQEAQQILVLSRLLTLFQVEHKAHNHHGPIDKKTLVFREHLDFVRANMNDMLEAVVVASLTTNEFDKLKYDNLEWQQRIVAHMPFKLALPSTAMAMMWEFFLQKYLHNGNARDDAMALVSSQFNAHQTIADVDAQFDQSREFLQQCQLLLRDLADSRLVKNSEATLCDDAVKFATAALAKE</sequence>
<comment type="caution">
    <text evidence="5">The sequence shown here is derived from an EMBL/GenBank/DDBJ whole genome shotgun (WGS) entry which is preliminary data.</text>
</comment>
<dbReference type="InterPro" id="IPR022040">
    <property type="entry name" value="MKT1_N"/>
</dbReference>
<dbReference type="InterPro" id="IPR006084">
    <property type="entry name" value="XPG/Rad2"/>
</dbReference>
<dbReference type="Pfam" id="PF12247">
    <property type="entry name" value="MKT1_N"/>
    <property type="match status" value="1"/>
</dbReference>